<accession>A0A086J7S1</accession>
<keyword evidence="1" id="KW-0472">Membrane</keyword>
<keyword evidence="1" id="KW-0812">Transmembrane</keyword>
<dbReference type="Proteomes" id="UP000028828">
    <property type="component" value="Unassembled WGS sequence"/>
</dbReference>
<reference evidence="1 2" key="1">
    <citation type="submission" date="2014-03" db="EMBL/GenBank/DDBJ databases">
        <authorList>
            <person name="Sibley D."/>
            <person name="Venepally P."/>
            <person name="Karamycheva S."/>
            <person name="Hadjithomas M."/>
            <person name="Khan A."/>
            <person name="Brunk B."/>
            <person name="Roos D."/>
            <person name="Caler E."/>
            <person name="Lorenzi H."/>
        </authorList>
    </citation>
    <scope>NUCLEOTIDE SEQUENCE [LARGE SCALE GENOMIC DNA]</scope>
    <source>
        <strain evidence="2">p89</strain>
    </source>
</reference>
<organism evidence="1 2">
    <name type="scientific">Toxoplasma gondii p89</name>
    <dbReference type="NCBI Taxonomy" id="943119"/>
    <lineage>
        <taxon>Eukaryota</taxon>
        <taxon>Sar</taxon>
        <taxon>Alveolata</taxon>
        <taxon>Apicomplexa</taxon>
        <taxon>Conoidasida</taxon>
        <taxon>Coccidia</taxon>
        <taxon>Eucoccidiorida</taxon>
        <taxon>Eimeriorina</taxon>
        <taxon>Sarcocystidae</taxon>
        <taxon>Toxoplasma</taxon>
    </lineage>
</organism>
<dbReference type="AlphaFoldDB" id="A0A086J7S1"/>
<dbReference type="VEuPathDB" id="ToxoDB:TGP89_283800"/>
<dbReference type="EMBL" id="AEYI02002465">
    <property type="protein sequence ID" value="KFG28189.1"/>
    <property type="molecule type" value="Genomic_DNA"/>
</dbReference>
<evidence type="ECO:0000313" key="1">
    <source>
        <dbReference type="EMBL" id="KFG28189.1"/>
    </source>
</evidence>
<gene>
    <name evidence="1" type="ORF">TGP89_283800</name>
</gene>
<name>A0A086J7S1_TOXGO</name>
<sequence>MWHCPARAYSAVVGEAEAAPQGTIRLHIDPLTRRVATIFLALVCRRRTVPQKPVQDGSSRYVSSNGGALASVVGGAQNSVSRPKCGCAWCTSRVFRDLLPRYTKKRSECTWLGLFVLYPKVQPLVVSMFFATSVRQMHLIWARMRRNANHVYHVRLN</sequence>
<proteinExistence type="predicted"/>
<evidence type="ECO:0000313" key="2">
    <source>
        <dbReference type="Proteomes" id="UP000028828"/>
    </source>
</evidence>
<comment type="caution">
    <text evidence="1">The sequence shown here is derived from an EMBL/GenBank/DDBJ whole genome shotgun (WGS) entry which is preliminary data.</text>
</comment>
<protein>
    <submittedName>
        <fullName evidence="1">Putative transmembrane protein</fullName>
    </submittedName>
</protein>